<evidence type="ECO:0000256" key="2">
    <source>
        <dbReference type="ARBA" id="ARBA00023125"/>
    </source>
</evidence>
<dbReference type="OrthoDB" id="6146868at2"/>
<evidence type="ECO:0000259" key="4">
    <source>
        <dbReference type="PROSITE" id="PS01124"/>
    </source>
</evidence>
<dbReference type="InterPro" id="IPR018060">
    <property type="entry name" value="HTH_AraC"/>
</dbReference>
<dbReference type="Pfam" id="PF12833">
    <property type="entry name" value="HTH_18"/>
    <property type="match status" value="1"/>
</dbReference>
<keyword evidence="2" id="KW-0238">DNA-binding</keyword>
<dbReference type="PANTHER" id="PTHR46796:SF13">
    <property type="entry name" value="HTH-TYPE TRANSCRIPTIONAL ACTIVATOR RHAS"/>
    <property type="match status" value="1"/>
</dbReference>
<dbReference type="SUPFAM" id="SSF46689">
    <property type="entry name" value="Homeodomain-like"/>
    <property type="match status" value="2"/>
</dbReference>
<dbReference type="InterPro" id="IPR050204">
    <property type="entry name" value="AraC_XylS_family_regulators"/>
</dbReference>
<dbReference type="PROSITE" id="PS00041">
    <property type="entry name" value="HTH_ARAC_FAMILY_1"/>
    <property type="match status" value="1"/>
</dbReference>
<reference evidence="5 6" key="1">
    <citation type="journal article" date="2015" name="Stand. Genomic Sci.">
        <title>Genomic Encyclopedia of Bacterial and Archaeal Type Strains, Phase III: the genomes of soil and plant-associated and newly described type strains.</title>
        <authorList>
            <person name="Whitman W.B."/>
            <person name="Woyke T."/>
            <person name="Klenk H.P."/>
            <person name="Zhou Y."/>
            <person name="Lilburn T.G."/>
            <person name="Beck B.J."/>
            <person name="De Vos P."/>
            <person name="Vandamme P."/>
            <person name="Eisen J.A."/>
            <person name="Garrity G."/>
            <person name="Hugenholtz P."/>
            <person name="Kyrpides N.C."/>
        </authorList>
    </citation>
    <scope>NUCLEOTIDE SEQUENCE [LARGE SCALE GENOMIC DNA]</scope>
    <source>
        <strain evidence="5 6">A3</strain>
    </source>
</reference>
<accession>A0A4R2I2J0</accession>
<dbReference type="InterPro" id="IPR013656">
    <property type="entry name" value="PAS_4"/>
</dbReference>
<organism evidence="5 6">
    <name type="scientific">Dokdonella fugitiva</name>
    <dbReference type="NCBI Taxonomy" id="328517"/>
    <lineage>
        <taxon>Bacteria</taxon>
        <taxon>Pseudomonadati</taxon>
        <taxon>Pseudomonadota</taxon>
        <taxon>Gammaproteobacteria</taxon>
        <taxon>Lysobacterales</taxon>
        <taxon>Rhodanobacteraceae</taxon>
        <taxon>Dokdonella</taxon>
    </lineage>
</organism>
<comment type="caution">
    <text evidence="5">The sequence shown here is derived from an EMBL/GenBank/DDBJ whole genome shotgun (WGS) entry which is preliminary data.</text>
</comment>
<dbReference type="InterPro" id="IPR018062">
    <property type="entry name" value="HTH_AraC-typ_CS"/>
</dbReference>
<proteinExistence type="predicted"/>
<dbReference type="AlphaFoldDB" id="A0A4R2I2J0"/>
<evidence type="ECO:0000256" key="1">
    <source>
        <dbReference type="ARBA" id="ARBA00023015"/>
    </source>
</evidence>
<dbReference type="CDD" id="cd00130">
    <property type="entry name" value="PAS"/>
    <property type="match status" value="1"/>
</dbReference>
<dbReference type="InterPro" id="IPR009057">
    <property type="entry name" value="Homeodomain-like_sf"/>
</dbReference>
<evidence type="ECO:0000313" key="5">
    <source>
        <dbReference type="EMBL" id="TCO38301.1"/>
    </source>
</evidence>
<dbReference type="GO" id="GO:0043565">
    <property type="term" value="F:sequence-specific DNA binding"/>
    <property type="evidence" value="ECO:0007669"/>
    <property type="project" value="InterPro"/>
</dbReference>
<feature type="domain" description="HTH araC/xylS-type" evidence="4">
    <location>
        <begin position="148"/>
        <end position="246"/>
    </location>
</feature>
<gene>
    <name evidence="5" type="ORF">EV148_108139</name>
</gene>
<dbReference type="SMART" id="SM00342">
    <property type="entry name" value="HTH_ARAC"/>
    <property type="match status" value="1"/>
</dbReference>
<dbReference type="NCBIfam" id="TIGR00229">
    <property type="entry name" value="sensory_box"/>
    <property type="match status" value="1"/>
</dbReference>
<dbReference type="PANTHER" id="PTHR46796">
    <property type="entry name" value="HTH-TYPE TRANSCRIPTIONAL ACTIVATOR RHAS-RELATED"/>
    <property type="match status" value="1"/>
</dbReference>
<dbReference type="Gene3D" id="3.30.450.20">
    <property type="entry name" value="PAS domain"/>
    <property type="match status" value="1"/>
</dbReference>
<name>A0A4R2I2J0_9GAMM</name>
<evidence type="ECO:0000313" key="6">
    <source>
        <dbReference type="Proteomes" id="UP000294862"/>
    </source>
</evidence>
<keyword evidence="6" id="KW-1185">Reference proteome</keyword>
<evidence type="ECO:0000256" key="3">
    <source>
        <dbReference type="ARBA" id="ARBA00023163"/>
    </source>
</evidence>
<dbReference type="InterPro" id="IPR000014">
    <property type="entry name" value="PAS"/>
</dbReference>
<dbReference type="Pfam" id="PF08448">
    <property type="entry name" value="PAS_4"/>
    <property type="match status" value="1"/>
</dbReference>
<dbReference type="RefSeq" id="WP_131999492.1">
    <property type="nucleotide sequence ID" value="NZ_SLWQ01000008.1"/>
</dbReference>
<dbReference type="PROSITE" id="PS01124">
    <property type="entry name" value="HTH_ARAC_FAMILY_2"/>
    <property type="match status" value="1"/>
</dbReference>
<dbReference type="InterPro" id="IPR035965">
    <property type="entry name" value="PAS-like_dom_sf"/>
</dbReference>
<keyword evidence="1" id="KW-0805">Transcription regulation</keyword>
<dbReference type="Gene3D" id="1.10.10.60">
    <property type="entry name" value="Homeodomain-like"/>
    <property type="match status" value="1"/>
</dbReference>
<protein>
    <submittedName>
        <fullName evidence="5">PAS domain S-box-containing protein</fullName>
    </submittedName>
</protein>
<dbReference type="GO" id="GO:0003700">
    <property type="term" value="F:DNA-binding transcription factor activity"/>
    <property type="evidence" value="ECO:0007669"/>
    <property type="project" value="InterPro"/>
</dbReference>
<dbReference type="EMBL" id="SLWQ01000008">
    <property type="protein sequence ID" value="TCO38301.1"/>
    <property type="molecule type" value="Genomic_DNA"/>
</dbReference>
<sequence>MGIDRGAWRDRFLASIASPDYIEALFDRLPDIVFSMKDRDGRYVLMSEACVQRCGLRSKRDAIGKTAFDLFPRAMAERYARQDDRVFRSGRPIADNLDLTVYRDGSTGWCLTTKEALRDRSGAVIGLACISKDLAEPSRSGIVDARFADAVDFMLEHYDRPLRVEQLARRAGVSVAQFERRMKKIFQLSASQHLIKTRIGHAARLLAEGTVAIAAIAQQTGFSDQSALSRQFRQVTGFAPREYRALIRRTAEG</sequence>
<keyword evidence="3" id="KW-0804">Transcription</keyword>
<dbReference type="SUPFAM" id="SSF55785">
    <property type="entry name" value="PYP-like sensor domain (PAS domain)"/>
    <property type="match status" value="1"/>
</dbReference>
<dbReference type="Proteomes" id="UP000294862">
    <property type="component" value="Unassembled WGS sequence"/>
</dbReference>